<evidence type="ECO:0000256" key="3">
    <source>
        <dbReference type="ARBA" id="ARBA00022692"/>
    </source>
</evidence>
<reference evidence="9" key="1">
    <citation type="journal article" date="2022" name="Int. J. Syst. Evol. Microbiol.">
        <title>Anaeromyxobacter oryzae sp. nov., Anaeromyxobacter diazotrophicus sp. nov. and Anaeromyxobacter paludicola sp. nov., isolated from paddy soils.</title>
        <authorList>
            <person name="Itoh H."/>
            <person name="Xu Z."/>
            <person name="Mise K."/>
            <person name="Masuda Y."/>
            <person name="Ushijima N."/>
            <person name="Hayakawa C."/>
            <person name="Shiratori Y."/>
            <person name="Senoo K."/>
        </authorList>
    </citation>
    <scope>NUCLEOTIDE SEQUENCE [LARGE SCALE GENOMIC DNA]</scope>
    <source>
        <strain evidence="9">Red630</strain>
    </source>
</reference>
<feature type="transmembrane region" description="Helical" evidence="6">
    <location>
        <begin position="71"/>
        <end position="92"/>
    </location>
</feature>
<evidence type="ECO:0000256" key="4">
    <source>
        <dbReference type="ARBA" id="ARBA00022989"/>
    </source>
</evidence>
<feature type="domain" description="EamA" evidence="7">
    <location>
        <begin position="11"/>
        <end position="143"/>
    </location>
</feature>
<evidence type="ECO:0000259" key="7">
    <source>
        <dbReference type="Pfam" id="PF00892"/>
    </source>
</evidence>
<comment type="similarity">
    <text evidence="2">Belongs to the EamA transporter family.</text>
</comment>
<dbReference type="InterPro" id="IPR050638">
    <property type="entry name" value="AA-Vitamin_Transporters"/>
</dbReference>
<dbReference type="EMBL" id="AP025592">
    <property type="protein sequence ID" value="BDG10753.1"/>
    <property type="molecule type" value="Genomic_DNA"/>
</dbReference>
<dbReference type="InterPro" id="IPR000620">
    <property type="entry name" value="EamA_dom"/>
</dbReference>
<evidence type="ECO:0000256" key="5">
    <source>
        <dbReference type="ARBA" id="ARBA00023136"/>
    </source>
</evidence>
<name>A0ABM7XFT2_9BACT</name>
<dbReference type="Pfam" id="PF00892">
    <property type="entry name" value="EamA"/>
    <property type="match status" value="2"/>
</dbReference>
<feature type="transmembrane region" description="Helical" evidence="6">
    <location>
        <begin position="252"/>
        <end position="270"/>
    </location>
</feature>
<keyword evidence="5 6" id="KW-0472">Membrane</keyword>
<feature type="transmembrane region" description="Helical" evidence="6">
    <location>
        <begin position="98"/>
        <end position="120"/>
    </location>
</feature>
<evidence type="ECO:0000256" key="1">
    <source>
        <dbReference type="ARBA" id="ARBA00004141"/>
    </source>
</evidence>
<feature type="transmembrane region" description="Helical" evidence="6">
    <location>
        <begin position="276"/>
        <end position="294"/>
    </location>
</feature>
<evidence type="ECO:0000256" key="6">
    <source>
        <dbReference type="SAM" id="Phobius"/>
    </source>
</evidence>
<keyword evidence="9" id="KW-1185">Reference proteome</keyword>
<feature type="transmembrane region" description="Helical" evidence="6">
    <location>
        <begin position="41"/>
        <end position="59"/>
    </location>
</feature>
<keyword evidence="4 6" id="KW-1133">Transmembrane helix</keyword>
<dbReference type="SUPFAM" id="SSF103481">
    <property type="entry name" value="Multidrug resistance efflux transporter EmrE"/>
    <property type="match status" value="2"/>
</dbReference>
<dbReference type="RefSeq" id="WP_248343295.1">
    <property type="nucleotide sequence ID" value="NZ_AP025592.1"/>
</dbReference>
<comment type="subcellular location">
    <subcellularLocation>
        <location evidence="1">Membrane</location>
        <topology evidence="1">Multi-pass membrane protein</topology>
    </subcellularLocation>
</comment>
<feature type="domain" description="EamA" evidence="7">
    <location>
        <begin position="158"/>
        <end position="294"/>
    </location>
</feature>
<feature type="transmembrane region" description="Helical" evidence="6">
    <location>
        <begin position="12"/>
        <end position="29"/>
    </location>
</feature>
<dbReference type="Proteomes" id="UP001162734">
    <property type="component" value="Chromosome"/>
</dbReference>
<feature type="transmembrane region" description="Helical" evidence="6">
    <location>
        <begin position="220"/>
        <end position="240"/>
    </location>
</feature>
<feature type="transmembrane region" description="Helical" evidence="6">
    <location>
        <begin position="157"/>
        <end position="176"/>
    </location>
</feature>
<protein>
    <recommendedName>
        <fullName evidence="7">EamA domain-containing protein</fullName>
    </recommendedName>
</protein>
<dbReference type="InterPro" id="IPR037185">
    <property type="entry name" value="EmrE-like"/>
</dbReference>
<sequence length="309" mass="32597">MPSPRPAPPSALLLFTIPSFIWGTTWLVIKFQLGVVAPEASVAWRFALAALLLFGWCALRGIPLRFRAREHLHLALLGLLLFGLNYVLVYLAEGSLTSGLVAVLFAFIVFWNLLGARVFFGTPAPRAVVGGAALGVIGVGLLFFPEVTSLRTGAGQGLGIVYATLGTMVASGGNLWSQRLFARGVGVVPGTAWAMAYASLQVLAWCLVRGVPLAFDWRPAYVLSLLYLALLGSVVAFISYLTLLQRIGAGRAGYTAAVIPVVAMVASTLFEGYQWSAAAVGGLVLVLAGTVLVLRAKERAAQVPAAVEA</sequence>
<dbReference type="PANTHER" id="PTHR32322:SF2">
    <property type="entry name" value="EAMA DOMAIN-CONTAINING PROTEIN"/>
    <property type="match status" value="1"/>
</dbReference>
<evidence type="ECO:0000313" key="9">
    <source>
        <dbReference type="Proteomes" id="UP001162734"/>
    </source>
</evidence>
<proteinExistence type="inferred from homology"/>
<organism evidence="8 9">
    <name type="scientific">Anaeromyxobacter paludicola</name>
    <dbReference type="NCBI Taxonomy" id="2918171"/>
    <lineage>
        <taxon>Bacteria</taxon>
        <taxon>Pseudomonadati</taxon>
        <taxon>Myxococcota</taxon>
        <taxon>Myxococcia</taxon>
        <taxon>Myxococcales</taxon>
        <taxon>Cystobacterineae</taxon>
        <taxon>Anaeromyxobacteraceae</taxon>
        <taxon>Anaeromyxobacter</taxon>
    </lineage>
</organism>
<gene>
    <name evidence="8" type="ORF">AMPC_38660</name>
</gene>
<dbReference type="PANTHER" id="PTHR32322">
    <property type="entry name" value="INNER MEMBRANE TRANSPORTER"/>
    <property type="match status" value="1"/>
</dbReference>
<evidence type="ECO:0000313" key="8">
    <source>
        <dbReference type="EMBL" id="BDG10753.1"/>
    </source>
</evidence>
<accession>A0ABM7XFT2</accession>
<evidence type="ECO:0000256" key="2">
    <source>
        <dbReference type="ARBA" id="ARBA00007362"/>
    </source>
</evidence>
<keyword evidence="3 6" id="KW-0812">Transmembrane</keyword>
<feature type="transmembrane region" description="Helical" evidence="6">
    <location>
        <begin position="127"/>
        <end position="145"/>
    </location>
</feature>
<feature type="transmembrane region" description="Helical" evidence="6">
    <location>
        <begin position="188"/>
        <end position="208"/>
    </location>
</feature>